<dbReference type="Gene3D" id="2.120.10.30">
    <property type="entry name" value="TolB, C-terminal domain"/>
    <property type="match status" value="1"/>
</dbReference>
<dbReference type="OrthoDB" id="6124425at2759"/>
<comment type="caution">
    <text evidence="1">The sequence shown here is derived from an EMBL/GenBank/DDBJ whole genome shotgun (WGS) entry which is preliminary data.</text>
</comment>
<evidence type="ECO:0000313" key="2">
    <source>
        <dbReference type="Proteomes" id="UP000683360"/>
    </source>
</evidence>
<dbReference type="InterPro" id="IPR050952">
    <property type="entry name" value="TRIM-NHL_E3_ligases"/>
</dbReference>
<accession>A0A8S3SNY3</accession>
<dbReference type="PANTHER" id="PTHR24104:SF25">
    <property type="entry name" value="PROTEIN LIN-41"/>
    <property type="match status" value="1"/>
</dbReference>
<sequence>MLCVTSNHKACYGVIQITVASEVFRQSTAFSDLVDSIDVTLNNLKQCITNRQIATKRIKKEELKIKKMILQTRTNVNTHLDKLQEKLLQELGSTSRSCKSEHSKILQKLQSAEDKLTKLREQTLHIKQYSSDIQVFLGTYQGNKTIVRETEFIKNAIWASKDYALKIDINSIIANLSTNVQDYGQIKISENRAKIDFGDLKINQTQIETIVQIPRNICNIQLQLIKKIRISMRPKSAEMNITGCVMLSNGHLLMVNCASKSLIEYTNTGEHIREIPVSGTPFGIAIINPRCIVVSYANTNFLEIMNNITFKVEKKIRFNRSARGLSHENGILYVVSGYASIQVLDLSGRQLETLKIASSSVMNLTTNRDNIFYTDYNSNKVHCCLLSGEELWQFKSDSINNPDGIAVDNNHNVFVLGFESNKLIIIQHDGKESKTLLTDSDGLNGPCAVYYDKEKRTLLICNQDGTVFLYKDV</sequence>
<dbReference type="GO" id="GO:0061630">
    <property type="term" value="F:ubiquitin protein ligase activity"/>
    <property type="evidence" value="ECO:0007669"/>
    <property type="project" value="TreeGrafter"/>
</dbReference>
<dbReference type="PANTHER" id="PTHR24104">
    <property type="entry name" value="E3 UBIQUITIN-PROTEIN LIGASE NHLRC1-RELATED"/>
    <property type="match status" value="1"/>
</dbReference>
<keyword evidence="2" id="KW-1185">Reference proteome</keyword>
<evidence type="ECO:0000313" key="1">
    <source>
        <dbReference type="EMBL" id="CAG2223035.1"/>
    </source>
</evidence>
<dbReference type="AlphaFoldDB" id="A0A8S3SNY3"/>
<organism evidence="1 2">
    <name type="scientific">Mytilus edulis</name>
    <name type="common">Blue mussel</name>
    <dbReference type="NCBI Taxonomy" id="6550"/>
    <lineage>
        <taxon>Eukaryota</taxon>
        <taxon>Metazoa</taxon>
        <taxon>Spiralia</taxon>
        <taxon>Lophotrochozoa</taxon>
        <taxon>Mollusca</taxon>
        <taxon>Bivalvia</taxon>
        <taxon>Autobranchia</taxon>
        <taxon>Pteriomorphia</taxon>
        <taxon>Mytilida</taxon>
        <taxon>Mytiloidea</taxon>
        <taxon>Mytilidae</taxon>
        <taxon>Mytilinae</taxon>
        <taxon>Mytilus</taxon>
    </lineage>
</organism>
<dbReference type="SUPFAM" id="SSF101898">
    <property type="entry name" value="NHL repeat"/>
    <property type="match status" value="1"/>
</dbReference>
<proteinExistence type="predicted"/>
<dbReference type="InterPro" id="IPR011042">
    <property type="entry name" value="6-blade_b-propeller_TolB-like"/>
</dbReference>
<dbReference type="Proteomes" id="UP000683360">
    <property type="component" value="Unassembled WGS sequence"/>
</dbReference>
<dbReference type="GO" id="GO:0000209">
    <property type="term" value="P:protein polyubiquitination"/>
    <property type="evidence" value="ECO:0007669"/>
    <property type="project" value="TreeGrafter"/>
</dbReference>
<reference evidence="1" key="1">
    <citation type="submission" date="2021-03" db="EMBL/GenBank/DDBJ databases">
        <authorList>
            <person name="Bekaert M."/>
        </authorList>
    </citation>
    <scope>NUCLEOTIDE SEQUENCE</scope>
</reference>
<dbReference type="EMBL" id="CAJPWZ010001773">
    <property type="protein sequence ID" value="CAG2223035.1"/>
    <property type="molecule type" value="Genomic_DNA"/>
</dbReference>
<dbReference type="GO" id="GO:0008270">
    <property type="term" value="F:zinc ion binding"/>
    <property type="evidence" value="ECO:0007669"/>
    <property type="project" value="UniProtKB-KW"/>
</dbReference>
<protein>
    <submittedName>
        <fullName evidence="1">Uncharacterized protein</fullName>
    </submittedName>
</protein>
<gene>
    <name evidence="1" type="ORF">MEDL_36343</name>
</gene>
<name>A0A8S3SNY3_MYTED</name>
<dbReference type="GO" id="GO:0043161">
    <property type="term" value="P:proteasome-mediated ubiquitin-dependent protein catabolic process"/>
    <property type="evidence" value="ECO:0007669"/>
    <property type="project" value="TreeGrafter"/>
</dbReference>